<evidence type="ECO:0000256" key="1">
    <source>
        <dbReference type="ARBA" id="ARBA00004651"/>
    </source>
</evidence>
<keyword evidence="4" id="KW-1003">Cell membrane</keyword>
<dbReference type="Pfam" id="PF00083">
    <property type="entry name" value="Sugar_tr"/>
    <property type="match status" value="1"/>
</dbReference>
<dbReference type="EMBL" id="CP047652">
    <property type="protein sequence ID" value="QHI96444.1"/>
    <property type="molecule type" value="Genomic_DNA"/>
</dbReference>
<reference evidence="12 13" key="1">
    <citation type="submission" date="2020-01" db="EMBL/GenBank/DDBJ databases">
        <title>Genome sequencing of strain KACC 21507.</title>
        <authorList>
            <person name="Heo J."/>
            <person name="Kim S.-J."/>
            <person name="Kim J.-S."/>
            <person name="Hong S.-B."/>
            <person name="Kwon S.-W."/>
        </authorList>
    </citation>
    <scope>NUCLEOTIDE SEQUENCE [LARGE SCALE GENOMIC DNA]</scope>
    <source>
        <strain evidence="12 13">KACC 21507</strain>
    </source>
</reference>
<evidence type="ECO:0000256" key="8">
    <source>
        <dbReference type="ARBA" id="ARBA00023136"/>
    </source>
</evidence>
<dbReference type="PANTHER" id="PTHR48020:SF12">
    <property type="entry name" value="PROTON MYO-INOSITOL COTRANSPORTER"/>
    <property type="match status" value="1"/>
</dbReference>
<dbReference type="SUPFAM" id="SSF103473">
    <property type="entry name" value="MFS general substrate transporter"/>
    <property type="match status" value="1"/>
</dbReference>
<dbReference type="PROSITE" id="PS00216">
    <property type="entry name" value="SUGAR_TRANSPORT_1"/>
    <property type="match status" value="1"/>
</dbReference>
<dbReference type="PANTHER" id="PTHR48020">
    <property type="entry name" value="PROTON MYO-INOSITOL COTRANSPORTER"/>
    <property type="match status" value="1"/>
</dbReference>
<comment type="subcellular location">
    <subcellularLocation>
        <location evidence="1">Cell membrane</location>
        <topology evidence="1">Multi-pass membrane protein</topology>
    </subcellularLocation>
</comment>
<evidence type="ECO:0000256" key="2">
    <source>
        <dbReference type="ARBA" id="ARBA00010992"/>
    </source>
</evidence>
<evidence type="ECO:0000256" key="10">
    <source>
        <dbReference type="SAM" id="Phobius"/>
    </source>
</evidence>
<feature type="transmembrane region" description="Helical" evidence="10">
    <location>
        <begin position="245"/>
        <end position="268"/>
    </location>
</feature>
<protein>
    <submittedName>
        <fullName evidence="12">Sugar porter family MFS transporter</fullName>
    </submittedName>
</protein>
<dbReference type="FunFam" id="1.20.1250.20:FF:000218">
    <property type="entry name" value="facilitated trehalose transporter Tret1"/>
    <property type="match status" value="1"/>
</dbReference>
<feature type="transmembrane region" description="Helical" evidence="10">
    <location>
        <begin position="314"/>
        <end position="335"/>
    </location>
</feature>
<accession>A0A6P1NIT2</accession>
<evidence type="ECO:0000313" key="12">
    <source>
        <dbReference type="EMBL" id="QHI96444.1"/>
    </source>
</evidence>
<keyword evidence="8 10" id="KW-0472">Membrane</keyword>
<evidence type="ECO:0000256" key="9">
    <source>
        <dbReference type="RuleBase" id="RU003346"/>
    </source>
</evidence>
<dbReference type="GO" id="GO:0005886">
    <property type="term" value="C:plasma membrane"/>
    <property type="evidence" value="ECO:0007669"/>
    <property type="project" value="UniProtKB-SubCell"/>
</dbReference>
<feature type="transmembrane region" description="Helical" evidence="10">
    <location>
        <begin position="162"/>
        <end position="182"/>
    </location>
</feature>
<comment type="similarity">
    <text evidence="2 9">Belongs to the major facilitator superfamily. Sugar transporter (TC 2.A.1.1) family.</text>
</comment>
<keyword evidence="7 10" id="KW-1133">Transmembrane helix</keyword>
<evidence type="ECO:0000259" key="11">
    <source>
        <dbReference type="PROSITE" id="PS50850"/>
    </source>
</evidence>
<evidence type="ECO:0000256" key="3">
    <source>
        <dbReference type="ARBA" id="ARBA00022448"/>
    </source>
</evidence>
<keyword evidence="6 10" id="KW-0812">Transmembrane</keyword>
<feature type="domain" description="Major facilitator superfamily (MFS) profile" evidence="11">
    <location>
        <begin position="10"/>
        <end position="434"/>
    </location>
</feature>
<evidence type="ECO:0000313" key="13">
    <source>
        <dbReference type="Proteomes" id="UP000463975"/>
    </source>
</evidence>
<feature type="transmembrane region" description="Helical" evidence="10">
    <location>
        <begin position="134"/>
        <end position="156"/>
    </location>
</feature>
<dbReference type="PRINTS" id="PR00171">
    <property type="entry name" value="SUGRTRNSPORT"/>
</dbReference>
<dbReference type="InterPro" id="IPR005828">
    <property type="entry name" value="MFS_sugar_transport-like"/>
</dbReference>
<evidence type="ECO:0000256" key="5">
    <source>
        <dbReference type="ARBA" id="ARBA00022597"/>
    </source>
</evidence>
<dbReference type="GO" id="GO:0022857">
    <property type="term" value="F:transmembrane transporter activity"/>
    <property type="evidence" value="ECO:0007669"/>
    <property type="project" value="InterPro"/>
</dbReference>
<keyword evidence="3 9" id="KW-0813">Transport</keyword>
<feature type="transmembrane region" description="Helical" evidence="10">
    <location>
        <begin position="99"/>
        <end position="122"/>
    </location>
</feature>
<feature type="transmembrane region" description="Helical" evidence="10">
    <location>
        <begin position="76"/>
        <end position="93"/>
    </location>
</feature>
<feature type="transmembrane region" description="Helical" evidence="10">
    <location>
        <begin position="341"/>
        <end position="368"/>
    </location>
</feature>
<organism evidence="12 13">
    <name type="scientific">Aristophania vespae</name>
    <dbReference type="NCBI Taxonomy" id="2697033"/>
    <lineage>
        <taxon>Bacteria</taxon>
        <taxon>Pseudomonadati</taxon>
        <taxon>Pseudomonadota</taxon>
        <taxon>Alphaproteobacteria</taxon>
        <taxon>Acetobacterales</taxon>
        <taxon>Acetobacteraceae</taxon>
        <taxon>Aristophania</taxon>
    </lineage>
</organism>
<dbReference type="InterPro" id="IPR005829">
    <property type="entry name" value="Sugar_transporter_CS"/>
</dbReference>
<proteinExistence type="inferred from homology"/>
<dbReference type="PROSITE" id="PS50850">
    <property type="entry name" value="MFS"/>
    <property type="match status" value="1"/>
</dbReference>
<dbReference type="InterPro" id="IPR036259">
    <property type="entry name" value="MFS_trans_sf"/>
</dbReference>
<feature type="transmembrane region" description="Helical" evidence="10">
    <location>
        <begin position="280"/>
        <end position="302"/>
    </location>
</feature>
<name>A0A6P1NIT2_9PROT</name>
<keyword evidence="13" id="KW-1185">Reference proteome</keyword>
<dbReference type="NCBIfam" id="TIGR00879">
    <property type="entry name" value="SP"/>
    <property type="match status" value="1"/>
</dbReference>
<gene>
    <name evidence="12" type="ORF">GT348_07810</name>
</gene>
<sequence>MNTSALTIVIALVAATGGLLFGYDTGIISAALMQLMENFHLSTFNAEIVTSAIIVGALVGAISAGPISDAIGRRPSVLIAAVLFIIGTAAIIFANSMTSLVICRLILGLAIGAATQIVPIYIAEIAPPERRGSLVVAFQLAVGVGQLGSFILGFMIRNHSWRLMFGIGLVPALVLFIGMLCLPNSPRWMALKGRVMEARQVLVRLRSTKKEAEGELKEILAYGQGHEVDGKKGYAELFSRWVRPALIVGVGVALFCQITGINAVIYYAPTIFADVGFSQSSALLSVIPVGIAMVASIAFGGWAVDAWGRRKTMLYLLPGAIIGLLITGTMFHLGLANHGMGAWVTVFSVMAYTFFNVGSLSVGIWLIGAEVFPLSCRSQGMSLVSATHWSIDLLVSLTTLSMVKLLGAGGVFWLFAAMNFLAFCFVFYFVPETRGVSLEEIERRLRTGTFLSFKK</sequence>
<evidence type="ECO:0000256" key="7">
    <source>
        <dbReference type="ARBA" id="ARBA00022989"/>
    </source>
</evidence>
<evidence type="ECO:0000256" key="4">
    <source>
        <dbReference type="ARBA" id="ARBA00022475"/>
    </source>
</evidence>
<dbReference type="Proteomes" id="UP000463975">
    <property type="component" value="Chromosome"/>
</dbReference>
<keyword evidence="5" id="KW-0762">Sugar transport</keyword>
<dbReference type="AlphaFoldDB" id="A0A6P1NIT2"/>
<dbReference type="InterPro" id="IPR020846">
    <property type="entry name" value="MFS_dom"/>
</dbReference>
<dbReference type="Gene3D" id="1.20.1250.20">
    <property type="entry name" value="MFS general substrate transporter like domains"/>
    <property type="match status" value="1"/>
</dbReference>
<dbReference type="InterPro" id="IPR003663">
    <property type="entry name" value="Sugar/inositol_transpt"/>
</dbReference>
<feature type="transmembrane region" description="Helical" evidence="10">
    <location>
        <begin position="412"/>
        <end position="430"/>
    </location>
</feature>
<evidence type="ECO:0000256" key="6">
    <source>
        <dbReference type="ARBA" id="ARBA00022692"/>
    </source>
</evidence>
<dbReference type="KEGG" id="bomb:GT348_07810"/>
<dbReference type="PROSITE" id="PS00217">
    <property type="entry name" value="SUGAR_TRANSPORT_2"/>
    <property type="match status" value="1"/>
</dbReference>
<feature type="transmembrane region" description="Helical" evidence="10">
    <location>
        <begin position="46"/>
        <end position="64"/>
    </location>
</feature>
<dbReference type="InterPro" id="IPR050814">
    <property type="entry name" value="Myo-inositol_Transporter"/>
</dbReference>